<evidence type="ECO:0000256" key="3">
    <source>
        <dbReference type="ARBA" id="ARBA00022723"/>
    </source>
</evidence>
<dbReference type="FunFam" id="1.10.340.30:FF:000001">
    <property type="entry name" value="Endonuclease III"/>
    <property type="match status" value="1"/>
</dbReference>
<protein>
    <recommendedName>
        <fullName evidence="10">Endonuclease III</fullName>
        <ecNumber evidence="10">4.2.99.18</ecNumber>
    </recommendedName>
    <alternativeName>
        <fullName evidence="10">DNA-(apurinic or apyrimidinic site) lyase</fullName>
    </alternativeName>
</protein>
<dbReference type="GO" id="GO:0140078">
    <property type="term" value="F:class I DNA-(apurinic or apyrimidinic site) endonuclease activity"/>
    <property type="evidence" value="ECO:0007669"/>
    <property type="project" value="UniProtKB-EC"/>
</dbReference>
<dbReference type="Pfam" id="PF00633">
    <property type="entry name" value="HHH"/>
    <property type="match status" value="1"/>
</dbReference>
<keyword evidence="5 10" id="KW-0378">Hydrolase</keyword>
<gene>
    <name evidence="10" type="primary">nth</name>
    <name evidence="12" type="ORF">A2848_02020</name>
</gene>
<dbReference type="AlphaFoldDB" id="A0A1F6LPE7"/>
<dbReference type="InterPro" id="IPR000445">
    <property type="entry name" value="HhH_motif"/>
</dbReference>
<keyword evidence="8 10" id="KW-0234">DNA repair</keyword>
<dbReference type="InterPro" id="IPR004036">
    <property type="entry name" value="Endonuclease-III-like_CS2"/>
</dbReference>
<keyword evidence="9 10" id="KW-0326">Glycosidase</keyword>
<dbReference type="InterPro" id="IPR005759">
    <property type="entry name" value="Nth"/>
</dbReference>
<dbReference type="GO" id="GO:0003677">
    <property type="term" value="F:DNA binding"/>
    <property type="evidence" value="ECO:0007669"/>
    <property type="project" value="UniProtKB-UniRule"/>
</dbReference>
<dbReference type="InterPro" id="IPR011257">
    <property type="entry name" value="DNA_glycosylase"/>
</dbReference>
<keyword evidence="10" id="KW-0238">DNA-binding</keyword>
<evidence type="ECO:0000256" key="9">
    <source>
        <dbReference type="ARBA" id="ARBA00023295"/>
    </source>
</evidence>
<comment type="cofactor">
    <cofactor evidence="10">
        <name>[4Fe-4S] cluster</name>
        <dbReference type="ChEBI" id="CHEBI:49883"/>
    </cofactor>
    <text evidence="10">Binds 1 [4Fe-4S] cluster.</text>
</comment>
<dbReference type="EC" id="4.2.99.18" evidence="10"/>
<feature type="domain" description="HhH-GPD" evidence="11">
    <location>
        <begin position="38"/>
        <end position="186"/>
    </location>
</feature>
<comment type="catalytic activity">
    <reaction evidence="10">
        <text>2'-deoxyribonucleotide-(2'-deoxyribose 5'-phosphate)-2'-deoxyribonucleotide-DNA = a 3'-end 2'-deoxyribonucleotide-(2,3-dehydro-2,3-deoxyribose 5'-phosphate)-DNA + a 5'-end 5'-phospho-2'-deoxyribonucleoside-DNA + H(+)</text>
        <dbReference type="Rhea" id="RHEA:66592"/>
        <dbReference type="Rhea" id="RHEA-COMP:13180"/>
        <dbReference type="Rhea" id="RHEA-COMP:16897"/>
        <dbReference type="Rhea" id="RHEA-COMP:17067"/>
        <dbReference type="ChEBI" id="CHEBI:15378"/>
        <dbReference type="ChEBI" id="CHEBI:136412"/>
        <dbReference type="ChEBI" id="CHEBI:157695"/>
        <dbReference type="ChEBI" id="CHEBI:167181"/>
        <dbReference type="EC" id="4.2.99.18"/>
    </reaction>
</comment>
<dbReference type="GO" id="GO:0019104">
    <property type="term" value="F:DNA N-glycosylase activity"/>
    <property type="evidence" value="ECO:0007669"/>
    <property type="project" value="UniProtKB-UniRule"/>
</dbReference>
<keyword evidence="12" id="KW-0255">Endonuclease</keyword>
<keyword evidence="2" id="KW-0004">4Fe-4S</keyword>
<evidence type="ECO:0000256" key="7">
    <source>
        <dbReference type="ARBA" id="ARBA00023014"/>
    </source>
</evidence>
<dbReference type="Gene3D" id="1.10.1670.10">
    <property type="entry name" value="Helix-hairpin-Helix base-excision DNA repair enzymes (C-terminal)"/>
    <property type="match status" value="1"/>
</dbReference>
<dbReference type="PIRSF" id="PIRSF001435">
    <property type="entry name" value="Nth"/>
    <property type="match status" value="1"/>
</dbReference>
<dbReference type="GO" id="GO:0046872">
    <property type="term" value="F:metal ion binding"/>
    <property type="evidence" value="ECO:0007669"/>
    <property type="project" value="UniProtKB-KW"/>
</dbReference>
<accession>A0A1F6LPE7</accession>
<evidence type="ECO:0000256" key="1">
    <source>
        <dbReference type="ARBA" id="ARBA00008343"/>
    </source>
</evidence>
<proteinExistence type="inferred from homology"/>
<comment type="caution">
    <text evidence="12">The sequence shown here is derived from an EMBL/GenBank/DDBJ whole genome shotgun (WGS) entry which is preliminary data.</text>
</comment>
<evidence type="ECO:0000256" key="5">
    <source>
        <dbReference type="ARBA" id="ARBA00022801"/>
    </source>
</evidence>
<organism evidence="12 13">
    <name type="scientific">Candidatus Magasanikbacteria bacterium RIFCSPHIGHO2_01_FULL_50_8</name>
    <dbReference type="NCBI Taxonomy" id="1798674"/>
    <lineage>
        <taxon>Bacteria</taxon>
        <taxon>Candidatus Magasanikiibacteriota</taxon>
    </lineage>
</organism>
<keyword evidence="4 10" id="KW-0227">DNA damage</keyword>
<dbReference type="GO" id="GO:0006285">
    <property type="term" value="P:base-excision repair, AP site formation"/>
    <property type="evidence" value="ECO:0007669"/>
    <property type="project" value="TreeGrafter"/>
</dbReference>
<name>A0A1F6LPE7_9BACT</name>
<dbReference type="InterPro" id="IPR023170">
    <property type="entry name" value="HhH_base_excis_C"/>
</dbReference>
<dbReference type="NCBIfam" id="TIGR01083">
    <property type="entry name" value="nth"/>
    <property type="match status" value="1"/>
</dbReference>
<dbReference type="InterPro" id="IPR003265">
    <property type="entry name" value="HhH-GPD_domain"/>
</dbReference>
<evidence type="ECO:0000256" key="6">
    <source>
        <dbReference type="ARBA" id="ARBA00023004"/>
    </source>
</evidence>
<evidence type="ECO:0000313" key="12">
    <source>
        <dbReference type="EMBL" id="OGH61257.1"/>
    </source>
</evidence>
<evidence type="ECO:0000313" key="13">
    <source>
        <dbReference type="Proteomes" id="UP000176329"/>
    </source>
</evidence>
<comment type="function">
    <text evidence="10">DNA repair enzyme that has both DNA N-glycosylase activity and AP-lyase activity. The DNA N-glycosylase activity releases various damaged pyrimidines from DNA by cleaving the N-glycosidic bond, leaving an AP (apurinic/apyrimidinic) site. The AP-lyase activity cleaves the phosphodiester bond 3' to the AP site by a beta-elimination, leaving a 3'-terminal unsaturated sugar and a product with a terminal 5'-phosphate.</text>
</comment>
<evidence type="ECO:0000256" key="8">
    <source>
        <dbReference type="ARBA" id="ARBA00023204"/>
    </source>
</evidence>
<evidence type="ECO:0000256" key="4">
    <source>
        <dbReference type="ARBA" id="ARBA00022763"/>
    </source>
</evidence>
<keyword evidence="10" id="KW-0456">Lyase</keyword>
<dbReference type="Pfam" id="PF00730">
    <property type="entry name" value="HhH-GPD"/>
    <property type="match status" value="1"/>
</dbReference>
<dbReference type="Gene3D" id="1.10.340.30">
    <property type="entry name" value="Hypothetical protein, domain 2"/>
    <property type="match status" value="1"/>
</dbReference>
<dbReference type="CDD" id="cd00056">
    <property type="entry name" value="ENDO3c"/>
    <property type="match status" value="1"/>
</dbReference>
<dbReference type="SUPFAM" id="SSF48150">
    <property type="entry name" value="DNA-glycosylase"/>
    <property type="match status" value="1"/>
</dbReference>
<dbReference type="PANTHER" id="PTHR10359">
    <property type="entry name" value="A/G-SPECIFIC ADENINE GLYCOSYLASE/ENDONUCLEASE III"/>
    <property type="match status" value="1"/>
</dbReference>
<keyword evidence="12" id="KW-0540">Nuclease</keyword>
<keyword evidence="6" id="KW-0408">Iron</keyword>
<keyword evidence="3" id="KW-0479">Metal-binding</keyword>
<sequence>MKLSRAQQIIAELEKMFPRAGMLLAFSNQWELLVAVMLSAQCTDKKVNEVTARLFKKYPRLNDYIAADTREFERDIFQTGFYHQKAKHILAAAHLLAEEFGGAVPRTMEELLTLPGVGRKTANVVLGNAFGIAVGIAVDTHVRRLARVFGLTAHTDPEKIEQDLMALIPREKWFHATYLLIEYGRAHCIARPHAHDQCPLARFHSL</sequence>
<dbReference type="SMART" id="SM00478">
    <property type="entry name" value="ENDO3c"/>
    <property type="match status" value="1"/>
</dbReference>
<evidence type="ECO:0000256" key="10">
    <source>
        <dbReference type="HAMAP-Rule" id="MF_00942"/>
    </source>
</evidence>
<dbReference type="EMBL" id="MFPV01000043">
    <property type="protein sequence ID" value="OGH61257.1"/>
    <property type="molecule type" value="Genomic_DNA"/>
</dbReference>
<dbReference type="PROSITE" id="PS01155">
    <property type="entry name" value="ENDONUCLEASE_III_2"/>
    <property type="match status" value="1"/>
</dbReference>
<keyword evidence="7" id="KW-0411">Iron-sulfur</keyword>
<comment type="similarity">
    <text evidence="1 10">Belongs to the Nth/MutY family.</text>
</comment>
<evidence type="ECO:0000256" key="2">
    <source>
        <dbReference type="ARBA" id="ARBA00022485"/>
    </source>
</evidence>
<reference evidence="12 13" key="1">
    <citation type="journal article" date="2016" name="Nat. Commun.">
        <title>Thousands of microbial genomes shed light on interconnected biogeochemical processes in an aquifer system.</title>
        <authorList>
            <person name="Anantharaman K."/>
            <person name="Brown C.T."/>
            <person name="Hug L.A."/>
            <person name="Sharon I."/>
            <person name="Castelle C.J."/>
            <person name="Probst A.J."/>
            <person name="Thomas B.C."/>
            <person name="Singh A."/>
            <person name="Wilkins M.J."/>
            <person name="Karaoz U."/>
            <person name="Brodie E.L."/>
            <person name="Williams K.H."/>
            <person name="Hubbard S.S."/>
            <person name="Banfield J.F."/>
        </authorList>
    </citation>
    <scope>NUCLEOTIDE SEQUENCE [LARGE SCALE GENOMIC DNA]</scope>
</reference>
<dbReference type="PANTHER" id="PTHR10359:SF18">
    <property type="entry name" value="ENDONUCLEASE III"/>
    <property type="match status" value="1"/>
</dbReference>
<comment type="caution">
    <text evidence="10">Lacks conserved residue(s) required for the propagation of feature annotation.</text>
</comment>
<dbReference type="GO" id="GO:0051539">
    <property type="term" value="F:4 iron, 4 sulfur cluster binding"/>
    <property type="evidence" value="ECO:0007669"/>
    <property type="project" value="UniProtKB-KW"/>
</dbReference>
<dbReference type="Proteomes" id="UP000176329">
    <property type="component" value="Unassembled WGS sequence"/>
</dbReference>
<dbReference type="HAMAP" id="MF_00942">
    <property type="entry name" value="Nth"/>
    <property type="match status" value="1"/>
</dbReference>
<evidence type="ECO:0000259" key="11">
    <source>
        <dbReference type="SMART" id="SM00478"/>
    </source>
</evidence>